<evidence type="ECO:0000256" key="3">
    <source>
        <dbReference type="SAM" id="Phobius"/>
    </source>
</evidence>
<name>A0A8X8CUQ0_POPTO</name>
<dbReference type="AlphaFoldDB" id="A0A8X8CUQ0"/>
<accession>A0A8X8CUQ0</accession>
<keyword evidence="3" id="KW-0472">Membrane</keyword>
<feature type="domain" description="RING-type" evidence="4">
    <location>
        <begin position="356"/>
        <end position="415"/>
    </location>
</feature>
<keyword evidence="1" id="KW-0863">Zinc-finger</keyword>
<protein>
    <recommendedName>
        <fullName evidence="4">RING-type domain-containing protein</fullName>
    </recommendedName>
</protein>
<dbReference type="PANTHER" id="PTHR31150">
    <property type="entry name" value="EXPRESSED PROTEIN"/>
    <property type="match status" value="1"/>
</dbReference>
<gene>
    <name evidence="5" type="ORF">POTOM_020022</name>
</gene>
<dbReference type="EMBL" id="JAAWWB010000009">
    <property type="protein sequence ID" value="KAG6776511.1"/>
    <property type="molecule type" value="Genomic_DNA"/>
</dbReference>
<dbReference type="Proteomes" id="UP000886885">
    <property type="component" value="Chromosome 5A"/>
</dbReference>
<dbReference type="PANTHER" id="PTHR31150:SF32">
    <property type="entry name" value="RING_U-BOX SUPERFAMILY PROTEIN"/>
    <property type="match status" value="1"/>
</dbReference>
<evidence type="ECO:0000256" key="1">
    <source>
        <dbReference type="PROSITE-ProRule" id="PRU00175"/>
    </source>
</evidence>
<keyword evidence="3" id="KW-0812">Transmembrane</keyword>
<evidence type="ECO:0000313" key="6">
    <source>
        <dbReference type="Proteomes" id="UP000886885"/>
    </source>
</evidence>
<sequence length="516" mass="56987">MGAACCVAARDNDFPTRTGCRALHGNAGCSPTLSFRWDNRRRVAGEIEDSSYQMSRGVSRDVSVEMKGTLGSDRGNLSDGLSPLGSFGTPISLKSPVHEGMGVNLTTQPSGREKEKSPPEIVKYVKKWKIYTLHVLLANHVIIFNMLASYLHLIQVLDIDLHNRPPAACSLEDFSYSDAVMECPLLAYFYLSMESNYPMEVKSLAESPDIADLPLPKIAYSVQSSFSTPTADPLPTCGHPLPPNSTPSRRARRSPGHRLLRQISDSRILGLKSPNNYSLSEGRSSFVLSTCSHDLAVESHGGSSDGWSMRTFSELVASSQRGRWSFDSEHFGAGFGKISGCSSRFSYSPSLDPQACGACSKFLTEKSVWSSQRIAGTHEFPVVAMLVCGHVYHAECLEATTPEVDKYDPACPICEGGEKQVLKMSKKALKTEAELKAKSLKISRNRVIDSYHDSDSDDFYQQKNAIQDREAAKMDPSSSVASSSLKPFLRRHFSFRSKWSRTLSEKKGFWARHRKD</sequence>
<keyword evidence="1" id="KW-0479">Metal-binding</keyword>
<dbReference type="GO" id="GO:0008270">
    <property type="term" value="F:zinc ion binding"/>
    <property type="evidence" value="ECO:0007669"/>
    <property type="project" value="UniProtKB-KW"/>
</dbReference>
<comment type="caution">
    <text evidence="5">The sequence shown here is derived from an EMBL/GenBank/DDBJ whole genome shotgun (WGS) entry which is preliminary data.</text>
</comment>
<dbReference type="SMART" id="SM00184">
    <property type="entry name" value="RING"/>
    <property type="match status" value="1"/>
</dbReference>
<keyword evidence="3" id="KW-1133">Transmembrane helix</keyword>
<evidence type="ECO:0000259" key="4">
    <source>
        <dbReference type="PROSITE" id="PS50089"/>
    </source>
</evidence>
<keyword evidence="1" id="KW-0862">Zinc</keyword>
<dbReference type="PROSITE" id="PS50089">
    <property type="entry name" value="ZF_RING_2"/>
    <property type="match status" value="1"/>
</dbReference>
<dbReference type="InterPro" id="IPR001841">
    <property type="entry name" value="Znf_RING"/>
</dbReference>
<reference evidence="5" key="1">
    <citation type="journal article" date="2020" name="bioRxiv">
        <title>Hybrid origin of Populus tomentosa Carr. identified through genome sequencing and phylogenomic analysis.</title>
        <authorList>
            <person name="An X."/>
            <person name="Gao K."/>
            <person name="Chen Z."/>
            <person name="Li J."/>
            <person name="Yang X."/>
            <person name="Yang X."/>
            <person name="Zhou J."/>
            <person name="Guo T."/>
            <person name="Zhao T."/>
            <person name="Huang S."/>
            <person name="Miao D."/>
            <person name="Khan W.U."/>
            <person name="Rao P."/>
            <person name="Ye M."/>
            <person name="Lei B."/>
            <person name="Liao W."/>
            <person name="Wang J."/>
            <person name="Ji L."/>
            <person name="Li Y."/>
            <person name="Guo B."/>
            <person name="Mustafa N.S."/>
            <person name="Li S."/>
            <person name="Yun Q."/>
            <person name="Keller S.R."/>
            <person name="Mao J."/>
            <person name="Zhang R."/>
            <person name="Strauss S.H."/>
        </authorList>
    </citation>
    <scope>NUCLEOTIDE SEQUENCE</scope>
    <source>
        <strain evidence="5">GM15</strain>
        <tissue evidence="5">Leaf</tissue>
    </source>
</reference>
<feature type="transmembrane region" description="Helical" evidence="3">
    <location>
        <begin position="131"/>
        <end position="153"/>
    </location>
</feature>
<feature type="region of interest" description="Disordered" evidence="2">
    <location>
        <begin position="229"/>
        <end position="257"/>
    </location>
</feature>
<proteinExistence type="predicted"/>
<keyword evidence="6" id="KW-1185">Reference proteome</keyword>
<evidence type="ECO:0000256" key="2">
    <source>
        <dbReference type="SAM" id="MobiDB-lite"/>
    </source>
</evidence>
<evidence type="ECO:0000313" key="5">
    <source>
        <dbReference type="EMBL" id="KAG6776511.1"/>
    </source>
</evidence>
<organism evidence="5 6">
    <name type="scientific">Populus tomentosa</name>
    <name type="common">Chinese white poplar</name>
    <dbReference type="NCBI Taxonomy" id="118781"/>
    <lineage>
        <taxon>Eukaryota</taxon>
        <taxon>Viridiplantae</taxon>
        <taxon>Streptophyta</taxon>
        <taxon>Embryophyta</taxon>
        <taxon>Tracheophyta</taxon>
        <taxon>Spermatophyta</taxon>
        <taxon>Magnoliopsida</taxon>
        <taxon>eudicotyledons</taxon>
        <taxon>Gunneridae</taxon>
        <taxon>Pentapetalae</taxon>
        <taxon>rosids</taxon>
        <taxon>fabids</taxon>
        <taxon>Malpighiales</taxon>
        <taxon>Salicaceae</taxon>
        <taxon>Saliceae</taxon>
        <taxon>Populus</taxon>
    </lineage>
</organism>
<dbReference type="OrthoDB" id="1938835at2759"/>